<dbReference type="EMBL" id="MN484600">
    <property type="protein sequence ID" value="QGH74531.1"/>
    <property type="molecule type" value="Genomic_DNA"/>
</dbReference>
<protein>
    <submittedName>
        <fullName evidence="2">Helix-turn-helix DNA-binding domain protein</fullName>
    </submittedName>
</protein>
<feature type="compositionally biased region" description="Basic and acidic residues" evidence="1">
    <location>
        <begin position="1"/>
        <end position="11"/>
    </location>
</feature>
<sequence>MKTNKQEESNMKARKAAARRTDPGTSHAAAATISPRKMSTIRSRVLAILNGRRALEAGGLTHDEIIAEYKGYSLRLGWPRATDSSIRTRCKELWRDGEVVKVEDSAGKSGMGNAAILWRAAGVQSIETGGDKEETA</sequence>
<feature type="region of interest" description="Disordered" evidence="1">
    <location>
        <begin position="1"/>
        <end position="34"/>
    </location>
</feature>
<name>A0A5Q2WC31_9CAUD</name>
<dbReference type="RefSeq" id="YP_009884852.1">
    <property type="nucleotide sequence ID" value="NC_049473.1"/>
</dbReference>
<evidence type="ECO:0000313" key="2">
    <source>
        <dbReference type="EMBL" id="QGH74531.1"/>
    </source>
</evidence>
<keyword evidence="2" id="KW-0238">DNA-binding</keyword>
<dbReference type="Proteomes" id="UP000394254">
    <property type="component" value="Segment"/>
</dbReference>
<evidence type="ECO:0000313" key="3">
    <source>
        <dbReference type="Proteomes" id="UP000394254"/>
    </source>
</evidence>
<proteinExistence type="predicted"/>
<dbReference type="KEGG" id="vg:55814220"/>
<evidence type="ECO:0000256" key="1">
    <source>
        <dbReference type="SAM" id="MobiDB-lite"/>
    </source>
</evidence>
<dbReference type="GeneID" id="55814220"/>
<gene>
    <name evidence="2" type="primary">44</name>
    <name evidence="2" type="ORF">SEA_KULEANA_44</name>
</gene>
<dbReference type="GO" id="GO:0003677">
    <property type="term" value="F:DNA binding"/>
    <property type="evidence" value="ECO:0007669"/>
    <property type="project" value="UniProtKB-KW"/>
</dbReference>
<accession>A0A5Q2WC31</accession>
<organism evidence="2 3">
    <name type="scientific">Arthrobacter phage Kuleana</name>
    <dbReference type="NCBI Taxonomy" id="2653270"/>
    <lineage>
        <taxon>Viruses</taxon>
        <taxon>Duplodnaviria</taxon>
        <taxon>Heunggongvirae</taxon>
        <taxon>Uroviricota</taxon>
        <taxon>Caudoviricetes</taxon>
        <taxon>Kuleanavirus</taxon>
        <taxon>Kuleanavirus kuleana</taxon>
    </lineage>
</organism>
<keyword evidence="3" id="KW-1185">Reference proteome</keyword>
<reference evidence="2 3" key="1">
    <citation type="submission" date="2019-09" db="EMBL/GenBank/DDBJ databases">
        <authorList>
            <person name="Barrows A.R."/>
            <person name="Franco J.W."/>
            <person name="Javier C.J."/>
            <person name="Lucero K.A."/>
            <person name="Madrid E.R."/>
            <person name="Margerin I.A.R."/>
            <person name="Moore C.L."/>
            <person name="Neustel K.S."/>
            <person name="Ornellas N.W."/>
            <person name="Oshiro K."/>
            <person name="Severson C.G."/>
            <person name="Vavra L.H."/>
            <person name="Wilcer A."/>
            <person name="Donachie S.P."/>
            <person name="Reed F.A."/>
            <person name="Palecanda S."/>
            <person name="Chong R.A."/>
            <person name="Porter M.L."/>
            <person name="Washington J.M."/>
            <person name="Garlena R.A."/>
            <person name="Russell D.A."/>
            <person name="Pope W.H."/>
            <person name="Jacobs-Sera D."/>
            <person name="Hatfull G.F."/>
        </authorList>
    </citation>
    <scope>NUCLEOTIDE SEQUENCE [LARGE SCALE GENOMIC DNA]</scope>
</reference>